<dbReference type="GeneID" id="6753064"/>
<reference evidence="3 4" key="1">
    <citation type="journal article" date="2008" name="Nature">
        <title>The Trichoplax genome and the nature of placozoans.</title>
        <authorList>
            <person name="Srivastava M."/>
            <person name="Begovic E."/>
            <person name="Chapman J."/>
            <person name="Putnam N.H."/>
            <person name="Hellsten U."/>
            <person name="Kawashima T."/>
            <person name="Kuo A."/>
            <person name="Mitros T."/>
            <person name="Salamov A."/>
            <person name="Carpenter M.L."/>
            <person name="Signorovitch A.Y."/>
            <person name="Moreno M.A."/>
            <person name="Kamm K."/>
            <person name="Grimwood J."/>
            <person name="Schmutz J."/>
            <person name="Shapiro H."/>
            <person name="Grigoriev I.V."/>
            <person name="Buss L.W."/>
            <person name="Schierwater B."/>
            <person name="Dellaporta S.L."/>
            <person name="Rokhsar D.S."/>
        </authorList>
    </citation>
    <scope>NUCLEOTIDE SEQUENCE [LARGE SCALE GENOMIC DNA]</scope>
    <source>
        <strain evidence="3 4">Grell-BS-1999</strain>
    </source>
</reference>
<dbReference type="HOGENOM" id="CLU_165831_0_0_1"/>
<dbReference type="InterPro" id="IPR046465">
    <property type="entry name" value="BORCS6_C"/>
</dbReference>
<dbReference type="PANTHER" id="PTHR13440:SF7">
    <property type="entry name" value="BLOC-1 RELATED COMPLEX SUBUNIT 6"/>
    <property type="match status" value="1"/>
</dbReference>
<dbReference type="eggNOG" id="KOG4514">
    <property type="taxonomic scope" value="Eukaryota"/>
</dbReference>
<keyword evidence="4" id="KW-1185">Reference proteome</keyword>
<gene>
    <name evidence="3" type="ORF">TRIADDRAFT_55300</name>
</gene>
<dbReference type="PhylomeDB" id="B3RUI3"/>
<feature type="coiled-coil region" evidence="1">
    <location>
        <begin position="14"/>
        <end position="45"/>
    </location>
</feature>
<proteinExistence type="predicted"/>
<evidence type="ECO:0000256" key="1">
    <source>
        <dbReference type="SAM" id="Coils"/>
    </source>
</evidence>
<dbReference type="CTD" id="6753064"/>
<dbReference type="EMBL" id="DS985244">
    <property type="protein sequence ID" value="EDV25338.1"/>
    <property type="molecule type" value="Genomic_DNA"/>
</dbReference>
<keyword evidence="1" id="KW-0175">Coiled coil</keyword>
<dbReference type="InParanoid" id="B3RUI3"/>
<evidence type="ECO:0000313" key="3">
    <source>
        <dbReference type="EMBL" id="EDV25338.1"/>
    </source>
</evidence>
<organism evidence="3 4">
    <name type="scientific">Trichoplax adhaerens</name>
    <name type="common">Trichoplax reptans</name>
    <dbReference type="NCBI Taxonomy" id="10228"/>
    <lineage>
        <taxon>Eukaryota</taxon>
        <taxon>Metazoa</taxon>
        <taxon>Placozoa</taxon>
        <taxon>Uniplacotomia</taxon>
        <taxon>Trichoplacea</taxon>
        <taxon>Trichoplacidae</taxon>
        <taxon>Trichoplax</taxon>
    </lineage>
</organism>
<dbReference type="OMA" id="AMMARCE"/>
<dbReference type="Proteomes" id="UP000009022">
    <property type="component" value="Unassembled WGS sequence"/>
</dbReference>
<dbReference type="Pfam" id="PF10157">
    <property type="entry name" value="BORCS6"/>
    <property type="match status" value="1"/>
</dbReference>
<dbReference type="AlphaFoldDB" id="B3RUI3"/>
<dbReference type="InterPro" id="IPR019314">
    <property type="entry name" value="BORCS6"/>
</dbReference>
<protein>
    <recommendedName>
        <fullName evidence="2">BLOC-1-related complex subunit 6 C-terminal helix domain-containing protein</fullName>
    </recommendedName>
</protein>
<dbReference type="RefSeq" id="XP_002111371.1">
    <property type="nucleotide sequence ID" value="XM_002111335.1"/>
</dbReference>
<accession>B3RUI3</accession>
<dbReference type="PANTHER" id="PTHR13440">
    <property type="entry name" value="BLOC-1 RELATED COMPLEX SUBUNIT 6"/>
    <property type="match status" value="1"/>
</dbReference>
<dbReference type="STRING" id="10228.B3RUI3"/>
<name>B3RUI3_TRIAD</name>
<evidence type="ECO:0000259" key="2">
    <source>
        <dbReference type="Pfam" id="PF10157"/>
    </source>
</evidence>
<dbReference type="OrthoDB" id="21270at2759"/>
<sequence>MEKPKRPAIDITAVRDLESRANDIRDNLNEMLTKLKSNMDQISQVTVDGLKIYQHSVDDICDSLDRNIHSMYNLMSKCDEIDRNMNPLYEMAAEIYICVNESISKN</sequence>
<evidence type="ECO:0000313" key="4">
    <source>
        <dbReference type="Proteomes" id="UP000009022"/>
    </source>
</evidence>
<dbReference type="KEGG" id="tad:TRIADDRAFT_55300"/>
<feature type="domain" description="BLOC-1-related complex subunit 6 C-terminal helix" evidence="2">
    <location>
        <begin position="7"/>
        <end position="95"/>
    </location>
</feature>